<dbReference type="PANTHER" id="PTHR30405:SF21">
    <property type="entry name" value="TRANSPOSASE-RELATED"/>
    <property type="match status" value="1"/>
</dbReference>
<comment type="caution">
    <text evidence="4">The sequence shown here is derived from an EMBL/GenBank/DDBJ whole genome shotgun (WGS) entry which is preliminary data.</text>
</comment>
<feature type="region of interest" description="Disordered" evidence="2">
    <location>
        <begin position="124"/>
        <end position="167"/>
    </location>
</feature>
<name>A0ABS3R5K1_9ACTN</name>
<feature type="domain" description="Cas12f1-like TNB" evidence="3">
    <location>
        <begin position="47"/>
        <end position="113"/>
    </location>
</feature>
<evidence type="ECO:0000256" key="2">
    <source>
        <dbReference type="SAM" id="MobiDB-lite"/>
    </source>
</evidence>
<dbReference type="EMBL" id="JAGEOK010000019">
    <property type="protein sequence ID" value="MBO2441426.1"/>
    <property type="molecule type" value="Genomic_DNA"/>
</dbReference>
<dbReference type="Pfam" id="PF07282">
    <property type="entry name" value="Cas12f1-like_TNB"/>
    <property type="match status" value="1"/>
</dbReference>
<dbReference type="PANTHER" id="PTHR30405">
    <property type="entry name" value="TRANSPOSASE"/>
    <property type="match status" value="1"/>
</dbReference>
<protein>
    <submittedName>
        <fullName evidence="4">Transposase</fullName>
    </submittedName>
</protein>
<dbReference type="NCBIfam" id="TIGR01766">
    <property type="entry name" value="IS200/IS605 family accessory protein TnpB-like domain"/>
    <property type="match status" value="1"/>
</dbReference>
<evidence type="ECO:0000259" key="3">
    <source>
        <dbReference type="Pfam" id="PF07282"/>
    </source>
</evidence>
<evidence type="ECO:0000256" key="1">
    <source>
        <dbReference type="ARBA" id="ARBA00023125"/>
    </source>
</evidence>
<keyword evidence="5" id="KW-1185">Reference proteome</keyword>
<organism evidence="4 5">
    <name type="scientific">Actinomadura nitritigenes</name>
    <dbReference type="NCBI Taxonomy" id="134602"/>
    <lineage>
        <taxon>Bacteria</taxon>
        <taxon>Bacillati</taxon>
        <taxon>Actinomycetota</taxon>
        <taxon>Actinomycetes</taxon>
        <taxon>Streptosporangiales</taxon>
        <taxon>Thermomonosporaceae</taxon>
        <taxon>Actinomadura</taxon>
    </lineage>
</organism>
<reference evidence="4 5" key="1">
    <citation type="submission" date="2021-03" db="EMBL/GenBank/DDBJ databases">
        <authorList>
            <person name="Kanchanasin P."/>
            <person name="Saeng-In P."/>
            <person name="Phongsopitanun W."/>
            <person name="Yuki M."/>
            <person name="Kudo T."/>
            <person name="Ohkuma M."/>
            <person name="Tanasupawat S."/>
        </authorList>
    </citation>
    <scope>NUCLEOTIDE SEQUENCE [LARGE SCALE GENOMIC DNA]</scope>
    <source>
        <strain evidence="4 5">L46</strain>
    </source>
</reference>
<accession>A0ABS3R5K1</accession>
<gene>
    <name evidence="4" type="ORF">J4557_28275</name>
</gene>
<evidence type="ECO:0000313" key="4">
    <source>
        <dbReference type="EMBL" id="MBO2441426.1"/>
    </source>
</evidence>
<proteinExistence type="predicted"/>
<dbReference type="InterPro" id="IPR010095">
    <property type="entry name" value="Cas12f1-like_TNB"/>
</dbReference>
<feature type="compositionally biased region" description="Basic residues" evidence="2">
    <location>
        <begin position="158"/>
        <end position="167"/>
    </location>
</feature>
<sequence length="167" mass="18375">MNHQIAKQIVADAQRTGRGIALEELGGIRERVRLRRHQRATLCTWPFHQLGNCIAYKAQRAGVPVLEVDPAYTSQTCPRCGHVARNNRPVRDRFCCRRCGLAGAADHIAAVNVRRRARTAWAFVSMPDPPPPGGKGDATSARQPAAKGSATRCERPGRKPGRPRPRS</sequence>
<dbReference type="Proteomes" id="UP000666915">
    <property type="component" value="Unassembled WGS sequence"/>
</dbReference>
<dbReference type="InterPro" id="IPR051399">
    <property type="entry name" value="RNA-guided_DNA_endo/Transpos"/>
</dbReference>
<keyword evidence="1" id="KW-0238">DNA-binding</keyword>
<evidence type="ECO:0000313" key="5">
    <source>
        <dbReference type="Proteomes" id="UP000666915"/>
    </source>
</evidence>